<reference evidence="11 12" key="1">
    <citation type="submission" date="2017-10" db="EMBL/GenBank/DDBJ databases">
        <title>Comparative genomics in systemic dimorphic fungi from Ajellomycetaceae.</title>
        <authorList>
            <person name="Munoz J.F."/>
            <person name="Mcewen J.G."/>
            <person name="Clay O.K."/>
            <person name="Cuomo C.A."/>
        </authorList>
    </citation>
    <scope>NUCLEOTIDE SEQUENCE [LARGE SCALE GENOMIC DNA]</scope>
    <source>
        <strain evidence="11 12">UAMH5409</strain>
    </source>
</reference>
<dbReference type="InterPro" id="IPR051346">
    <property type="entry name" value="OTU_Deubiquitinase"/>
</dbReference>
<evidence type="ECO:0000256" key="8">
    <source>
        <dbReference type="SAM" id="MobiDB-lite"/>
    </source>
</evidence>
<sequence>MQLVFSRRATGSELPEDLYKPFMVFLMSHILDISIQRSLNSDILYSQSAKVARRLLKLESFSHKTVLDFAEKVMQKAGTTIEKRWSKLVREDGACYDLSRLEGLDFGRDIFHCLPTLDGYIKSLSKRENDNNSVAFEPASVLTKYGGEKLPTCPASLTVDDPTFNLRAVEAWVASHLRQWLQQHKADPDTCGILGDLIQNYHTAAASVYSRNPEASSTMLLTILELWIACDESAVHICELLKDYDPGIPQCLLQSLVLPFKYQMERMFRAEKYLKSRKQGSRYASPSIFRDFGLPHSFSVKYFNQCPEQQKVLEEIETRAAQEREKKAEELQQKKEEYKSLMELYNRSKCDYHEVIVDHYNDFREQRHSPMCKRHRYKSKADSLTIKIHEWPLPSDSLQARSTVFELRLPHFFGRWRDTTVFLLLDVLKAKYPTTGKLRASYPLDKYRGLSSFFTSFSSTQRIGLLSEKKPHEVTHRKEKEISFTTESEVCLNNGLRFQYYDSKMGVFVGCFLITDEIPKELTYTLPAQSESLKQFIYRPDTMPNGPSPNTVIASQSDCPSHMSLGEYKALCTIPLGCRIQWHNILLQLSAPSVDFKKVETGLVILQTIYQAGPSNNDNNFLRVGHEVLSDENFAKALLASLHEALGRFKENWESSQALSTFICLARRLLTLTSTDQMIEACLNYLSCARAIALRWVNILKDKAHLATDDGYRAELTSKAVEIALICVGTFNIDQKRLVNVFSIPRNVSDFVQCSIVIQEGNHTLQKAPGSAIALLHQRWQWLSYRGYPILAKHILAAGGGSLDDAIKRSWPAYQAGDGWRVVSKQINHWLVSRTMPQGNSDSLSIHFNLLTGELLVNGLPLSRLPAKYEQHPTYRTLFGHAALEVMPTAVQGMQFSGKKEFAGYTLDFGISSLAETYKEYDILVRAVKCGQAFELIPSRLLYGAFPHGFVENFVHWYNTADDYLEFRPTGSPWTSSPDNWRLARIGSRWNLTKSGNFLISVNSDTAAEISHILRPLEDPPRIHIIFHDTQSSVEVELPRLQLGFHLKSRSSFLQSRQFRGMAIDPSQSIGTLIGLCSKLVLKHEDGGRHFILTEGPISYMKADNHVSVSISKNYADAKAHLYSINGQIGELIDNGSLQSKLLLCYVHALTSFCLPDPLIRKTGTEQALTILDSAAVRSFDLLTAKNIEILSLISDLTPRRSYYPAEERTMQSVKWLSELSFMSQHGGFFKSVASIFEQAERTKIFYPGSFIQPPPLNDVDSHLLERDCIRSSAFRVSGFGAEDHTVAYDAVYQPRDRDQTSERGSKAFIISSIIYHGRTALHYKVSAGLAAYLWNYLLVVPRIFGPECPSIASKLAYDSVLLLDYSEFISKHWNALHRMLSQVPASVDKFRVMIWLSTLAFAKNADFRIVQVLASFYTVPEMAQVSAPCIDTFDLSQGHTASSNDLRDVFRSSYLPFHRCPEASLPQSSWESDKALKQRQKRQFKDSQDRACNRFAEVLESQWPCETPAAPAHDDGGVALCQYADVDEAMKGARSKFRVWFENHRFYDYLCKIESTLSRQTIDPVPVPLLRIAKPAWNLQRKRGFICIDDIMACTAPFMPSHGQETLANLLSSSPCLNQTAPRVQALIKHLEAQTSSSYESRYVEDLRQSLSSLQSLGKDYHLRLSKDDLRDIFVQHHRRCKENSDKIYEAILSAVSPANASGQERKISGVAENIKQWPRLSPAFFLGHLTRGRWQNMKSDWKQCIIHYALALANLQRAERLVSLLEKPVELVKEILNPGHTNWDPFEYPESLLLEVETGIMIREVQEQIAAQMRDPSTSRNAVMQLNMGEGKSSVIVPIVATALADGSRLVRVIVAKPQSRQMSQMLVSKLGGLLNRRVYHMPFSRALQIGQDEANAIASLYRECMQNGGILLVQPEHLLSFKLMGLECIISGKGSVGRSLLKTQQFFDKSSRDIVDESDENFSVKFELVYTMGMQRPVEFSPERWICIHQVLDLVRAFVPGVAKDFHRSIEVHDRWPGGFPRTRILQRDAQQRIFGLVAERICETGFSGFPIARQPEKVRLAVFKYITEPELTESEIAEVEEQGSGKFWSTSTSSILLLLRGLIAGGVLPFAFGQKRWRVNYGLDATRQPPTKLAVPYRAKDNPTPRSEFSHPDVVIVLTSLSYYYGGLENDDMFVTFAHLMKSDQAEIEYQIWVKDAPDLPSAFCQLVGINLKDQFQCIDQVFPSLRHAKSVIDYFLAHIVFPKEMKEYPHKLSASGWDIGQIKTHPTTGFSGTNDSRKTLPLSVEHLDLQEQKHTNALVLEYLLQRENSVALMRSRSEASSSDTEVLLDMVVKMDPPAQVILDVGAQILELSNLEVARAWLKMMPDSGQQQAVVFFDDSDELSVLDRRGHIEPLQTSSFAKQLDLCFVFLDEAHTRGTDLKLPDYYRAAVTLGANLTKDRLVQACMRMRKLGKGQSVVFCVPEEIYTKILTRRLERNGASIDVSDVLSWAVSETCIDMRRNIPLWAVQGQRYERQRALWAETQTNGEIQMSCDQAERFLEDESQTLEARYRPISQTGVAPPSQVSENKNLNLIMERCREFDNLNLNSAVLQEEQERELSPENEQERQVQRPPPAQAAKHSVHPDLVNFVSAGKVIANSKAYIPAFDILRNTSAAKYLDVSQFPNDLLVSTDFASTVQISGKSFISDTYQRPVHWVLTLASETEHRVKRMMIISPFEAEQLIPTVKESKYVTLHLYAPRHNLGYRSLDQLDLYTIPERPDGWELSRQLVLQLNVFSGQLFLGSFKEYVEMCQFLGLAWEKAGDGAVVAADGFVMDDGLGEGGRISTFADSPVKFLKVFLTKIRRNCEEISKTHMGTILDGSLLRREDFGEVDRELDAETMETKTGDDKN</sequence>
<protein>
    <recommendedName>
        <fullName evidence="2">ubiquitinyl hydrolase 1</fullName>
        <ecNumber evidence="2">3.4.19.12</ecNumber>
    </recommendedName>
</protein>
<evidence type="ECO:0000256" key="4">
    <source>
        <dbReference type="ARBA" id="ARBA00022786"/>
    </source>
</evidence>
<name>A0A2B7XIC0_9EURO</name>
<feature type="domain" description="DUF3645" evidence="10">
    <location>
        <begin position="2129"/>
        <end position="2163"/>
    </location>
</feature>
<evidence type="ECO:0000256" key="7">
    <source>
        <dbReference type="SAM" id="Coils"/>
    </source>
</evidence>
<dbReference type="InterPro" id="IPR022105">
    <property type="entry name" value="DUF3645"/>
</dbReference>
<dbReference type="Pfam" id="PF12340">
    <property type="entry name" value="DUF3638"/>
    <property type="match status" value="1"/>
</dbReference>
<evidence type="ECO:0000259" key="10">
    <source>
        <dbReference type="Pfam" id="PF12359"/>
    </source>
</evidence>
<dbReference type="STRING" id="1447875.A0A2B7XIC0"/>
<keyword evidence="4" id="KW-0833">Ubl conjugation pathway</keyword>
<dbReference type="EC" id="3.4.19.12" evidence="2"/>
<comment type="caution">
    <text evidence="11">The sequence shown here is derived from an EMBL/GenBank/DDBJ whole genome shotgun (WGS) entry which is preliminary data.</text>
</comment>
<dbReference type="EMBL" id="PDNB01000100">
    <property type="protein sequence ID" value="PGH08675.1"/>
    <property type="molecule type" value="Genomic_DNA"/>
</dbReference>
<keyword evidence="5" id="KW-0378">Hydrolase</keyword>
<comment type="catalytic activity">
    <reaction evidence="1">
        <text>Thiol-dependent hydrolysis of ester, thioester, amide, peptide and isopeptide bonds formed by the C-terminal Gly of ubiquitin (a 76-residue protein attached to proteins as an intracellular targeting signal).</text>
        <dbReference type="EC" id="3.4.19.12"/>
    </reaction>
</comment>
<gene>
    <name evidence="11" type="ORF">AJ79_05957</name>
</gene>
<dbReference type="PANTHER" id="PTHR13367:SF34">
    <property type="match status" value="1"/>
</dbReference>
<feature type="domain" description="DUF3638" evidence="9">
    <location>
        <begin position="1782"/>
        <end position="2004"/>
    </location>
</feature>
<dbReference type="GO" id="GO:0006508">
    <property type="term" value="P:proteolysis"/>
    <property type="evidence" value="ECO:0007669"/>
    <property type="project" value="UniProtKB-KW"/>
</dbReference>
<evidence type="ECO:0000256" key="5">
    <source>
        <dbReference type="ARBA" id="ARBA00022801"/>
    </source>
</evidence>
<dbReference type="OrthoDB" id="3182339at2759"/>
<evidence type="ECO:0000313" key="12">
    <source>
        <dbReference type="Proteomes" id="UP000223968"/>
    </source>
</evidence>
<evidence type="ECO:0000256" key="6">
    <source>
        <dbReference type="ARBA" id="ARBA00022807"/>
    </source>
</evidence>
<dbReference type="InterPro" id="IPR022099">
    <property type="entry name" value="DUF3638"/>
</dbReference>
<evidence type="ECO:0000256" key="3">
    <source>
        <dbReference type="ARBA" id="ARBA00022670"/>
    </source>
</evidence>
<feature type="coiled-coil region" evidence="7">
    <location>
        <begin position="313"/>
        <end position="351"/>
    </location>
</feature>
<keyword evidence="12" id="KW-1185">Reference proteome</keyword>
<organism evidence="11 12">
    <name type="scientific">Helicocarpus griseus UAMH5409</name>
    <dbReference type="NCBI Taxonomy" id="1447875"/>
    <lineage>
        <taxon>Eukaryota</taxon>
        <taxon>Fungi</taxon>
        <taxon>Dikarya</taxon>
        <taxon>Ascomycota</taxon>
        <taxon>Pezizomycotina</taxon>
        <taxon>Eurotiomycetes</taxon>
        <taxon>Eurotiomycetidae</taxon>
        <taxon>Onygenales</taxon>
        <taxon>Ajellomycetaceae</taxon>
        <taxon>Helicocarpus</taxon>
    </lineage>
</organism>
<dbReference type="PANTHER" id="PTHR13367">
    <property type="entry name" value="UBIQUITIN THIOESTERASE"/>
    <property type="match status" value="1"/>
</dbReference>
<accession>A0A2B7XIC0</accession>
<evidence type="ECO:0000256" key="1">
    <source>
        <dbReference type="ARBA" id="ARBA00000707"/>
    </source>
</evidence>
<evidence type="ECO:0000259" key="9">
    <source>
        <dbReference type="Pfam" id="PF12340"/>
    </source>
</evidence>
<keyword evidence="3" id="KW-0645">Protease</keyword>
<evidence type="ECO:0000256" key="2">
    <source>
        <dbReference type="ARBA" id="ARBA00012759"/>
    </source>
</evidence>
<evidence type="ECO:0000313" key="11">
    <source>
        <dbReference type="EMBL" id="PGH08675.1"/>
    </source>
</evidence>
<proteinExistence type="predicted"/>
<dbReference type="GO" id="GO:0004843">
    <property type="term" value="F:cysteine-type deubiquitinase activity"/>
    <property type="evidence" value="ECO:0007669"/>
    <property type="project" value="UniProtKB-EC"/>
</dbReference>
<dbReference type="Pfam" id="PF12359">
    <property type="entry name" value="DUF3645"/>
    <property type="match status" value="1"/>
</dbReference>
<dbReference type="Proteomes" id="UP000223968">
    <property type="component" value="Unassembled WGS sequence"/>
</dbReference>
<feature type="compositionally biased region" description="Basic and acidic residues" evidence="8">
    <location>
        <begin position="2601"/>
        <end position="2613"/>
    </location>
</feature>
<feature type="region of interest" description="Disordered" evidence="8">
    <location>
        <begin position="2596"/>
        <end position="2626"/>
    </location>
</feature>
<keyword evidence="7" id="KW-0175">Coiled coil</keyword>
<keyword evidence="6" id="KW-0788">Thiol protease</keyword>